<dbReference type="AlphaFoldDB" id="A0A395NRI3"/>
<evidence type="ECO:0000313" key="4">
    <source>
        <dbReference type="EMBL" id="RFU78686.1"/>
    </source>
</evidence>
<evidence type="ECO:0000313" key="5">
    <source>
        <dbReference type="Proteomes" id="UP000266272"/>
    </source>
</evidence>
<keyword evidence="4" id="KW-0378">Hydrolase</keyword>
<dbReference type="STRING" id="490622.A0A395NRI3"/>
<dbReference type="GO" id="GO:0005524">
    <property type="term" value="F:ATP binding"/>
    <property type="evidence" value="ECO:0007669"/>
    <property type="project" value="InterPro"/>
</dbReference>
<keyword evidence="5" id="KW-1185">Reference proteome</keyword>
<protein>
    <submittedName>
        <fullName evidence="4">p-loop containing nucleoside triphosphate hydrolase</fullName>
    </submittedName>
</protein>
<dbReference type="GO" id="GO:0016887">
    <property type="term" value="F:ATP hydrolysis activity"/>
    <property type="evidence" value="ECO:0007669"/>
    <property type="project" value="InterPro"/>
</dbReference>
<organism evidence="4 5">
    <name type="scientific">Trichoderma arundinaceum</name>
    <dbReference type="NCBI Taxonomy" id="490622"/>
    <lineage>
        <taxon>Eukaryota</taxon>
        <taxon>Fungi</taxon>
        <taxon>Dikarya</taxon>
        <taxon>Ascomycota</taxon>
        <taxon>Pezizomycotina</taxon>
        <taxon>Sordariomycetes</taxon>
        <taxon>Hypocreomycetidae</taxon>
        <taxon>Hypocreales</taxon>
        <taxon>Hypocreaceae</taxon>
        <taxon>Trichoderma</taxon>
    </lineage>
</organism>
<dbReference type="Pfam" id="PF00004">
    <property type="entry name" value="AAA"/>
    <property type="match status" value="1"/>
</dbReference>
<comment type="caution">
    <text evidence="4">The sequence shown here is derived from an EMBL/GenBank/DDBJ whole genome shotgun (WGS) entry which is preliminary data.</text>
</comment>
<evidence type="ECO:0000256" key="1">
    <source>
        <dbReference type="SAM" id="MobiDB-lite"/>
    </source>
</evidence>
<evidence type="ECO:0000259" key="3">
    <source>
        <dbReference type="Pfam" id="PF22942"/>
    </source>
</evidence>
<dbReference type="SUPFAM" id="SSF52540">
    <property type="entry name" value="P-loop containing nucleoside triphosphate hydrolases"/>
    <property type="match status" value="1"/>
</dbReference>
<reference evidence="4 5" key="1">
    <citation type="journal article" date="2018" name="PLoS Pathog.">
        <title>Evolution of structural diversity of trichothecenes, a family of toxins produced by plant pathogenic and entomopathogenic fungi.</title>
        <authorList>
            <person name="Proctor R.H."/>
            <person name="McCormick S.P."/>
            <person name="Kim H.S."/>
            <person name="Cardoza R.E."/>
            <person name="Stanley A.M."/>
            <person name="Lindo L."/>
            <person name="Kelly A."/>
            <person name="Brown D.W."/>
            <person name="Lee T."/>
            <person name="Vaughan M.M."/>
            <person name="Alexander N.J."/>
            <person name="Busman M."/>
            <person name="Gutierrez S."/>
        </authorList>
    </citation>
    <scope>NUCLEOTIDE SEQUENCE [LARGE SCALE GENOMIC DNA]</scope>
    <source>
        <strain evidence="4 5">IBT 40837</strain>
    </source>
</reference>
<dbReference type="PANTHER" id="PTHR46411">
    <property type="entry name" value="FAMILY ATPASE, PUTATIVE-RELATED"/>
    <property type="match status" value="1"/>
</dbReference>
<dbReference type="InterPro" id="IPR003959">
    <property type="entry name" value="ATPase_AAA_core"/>
</dbReference>
<dbReference type="EMBL" id="PXOA01000197">
    <property type="protein sequence ID" value="RFU78686.1"/>
    <property type="molecule type" value="Genomic_DNA"/>
</dbReference>
<evidence type="ECO:0000259" key="2">
    <source>
        <dbReference type="Pfam" id="PF00004"/>
    </source>
</evidence>
<dbReference type="Pfam" id="PF22942">
    <property type="entry name" value="DUF7025"/>
    <property type="match status" value="1"/>
</dbReference>
<dbReference type="InterPro" id="IPR027417">
    <property type="entry name" value="P-loop_NTPase"/>
</dbReference>
<dbReference type="InterPro" id="IPR054289">
    <property type="entry name" value="DUF7025"/>
</dbReference>
<feature type="domain" description="DUF7025" evidence="3">
    <location>
        <begin position="191"/>
        <end position="281"/>
    </location>
</feature>
<name>A0A395NRI3_TRIAR</name>
<dbReference type="Proteomes" id="UP000266272">
    <property type="component" value="Unassembled WGS sequence"/>
</dbReference>
<accession>A0A395NRI3</accession>
<dbReference type="PANTHER" id="PTHR46411:SF3">
    <property type="entry name" value="AAA+ ATPASE DOMAIN-CONTAINING PROTEIN"/>
    <property type="match status" value="1"/>
</dbReference>
<feature type="domain" description="ATPase AAA-type core" evidence="2">
    <location>
        <begin position="473"/>
        <end position="554"/>
    </location>
</feature>
<gene>
    <name evidence="4" type="ORF">TARUN_3533</name>
</gene>
<sequence length="667" mass="76326">MDEFDSFLNPSGDQDGAFDDLGWSFISDTGAHPATNMLEGAGVDCELKRFDSVYDSIGDRVVLMVGSKTNITFDKERASSSALVLTKYWSRNKLLERKELEIKSPHMKLALKTVVPAYKDYQVHIRHIILRDEPQCLFHFHDELLRYGASLQDPTAAKHVLFLMKYMHWELSMQLSTYMHTMNVEKGAECLDYDCLWMAFRPGDLVYMPAKSHKDERIYEFISMNRDQYSLLSETNWSAKLLCIVSDGETFGQHVTSLRIQPFESVIPLRKLPIFPLEIHPEAAQIRERLPDRGKKFCSLYGSHYRQYNGVAELLSDDRDLTMVGEIDSFPLRSTMVNGRVMVDAKAFYEARPGEEADIESSRKSFDPERSEHLHMSDQEYLICTNKVAGYSLSDKKWGYFRVDLVHEVEFNEAAFGSLILDTQIKQQIQSLVQVYSHQDLQFDDVIRGKGRGMVFLLHGEPGVDVAALGTTAASVEEGLKNVFRFAERWKAVALLDEADVFLNRREITNLEQNSLVAVFLRVMEYYEGILFLTTNRISAIDQAFKSRIHLAIHYPKLSRISRQDLWHLFLSRSSAQSAEELKADGTLELIADEELNGRQIKNVVRLAHSLAFGEKTLIQPHHVTMALESMKDFEKSFGNGSEDATKQTEANELDTNEEHPAKRRRT</sequence>
<dbReference type="Gene3D" id="3.40.50.300">
    <property type="entry name" value="P-loop containing nucleotide triphosphate hydrolases"/>
    <property type="match status" value="1"/>
</dbReference>
<proteinExistence type="predicted"/>
<feature type="region of interest" description="Disordered" evidence="1">
    <location>
        <begin position="636"/>
        <end position="667"/>
    </location>
</feature>
<dbReference type="OrthoDB" id="10042665at2759"/>